<accession>A0ABW7NAT2</accession>
<keyword evidence="3" id="KW-1185">Reference proteome</keyword>
<evidence type="ECO:0008006" key="4">
    <source>
        <dbReference type="Google" id="ProtNLM"/>
    </source>
</evidence>
<evidence type="ECO:0000313" key="3">
    <source>
        <dbReference type="Proteomes" id="UP001610063"/>
    </source>
</evidence>
<dbReference type="Proteomes" id="UP001610063">
    <property type="component" value="Unassembled WGS sequence"/>
</dbReference>
<comment type="caution">
    <text evidence="2">The sequence shown here is derived from an EMBL/GenBank/DDBJ whole genome shotgun (WGS) entry which is preliminary data.</text>
</comment>
<keyword evidence="1" id="KW-1133">Transmembrane helix</keyword>
<sequence>MNKIRINQGRILPWQFRMVGTLIVLGSMAFSLLQLSEFPAIVICIGISFLIPAMWSAYYILEIDPEQKTISVFSWVLSFKNGKTKSFQEVEKIFVNETKKAQRMTSWSGQVRTSKFNEYMAFLKLVEGDKYFLISDPDPANLMKRLTPISEKLGCDIHENYEKT</sequence>
<organism evidence="2 3">
    <name type="scientific">Marinoscillum luteum</name>
    <dbReference type="NCBI Taxonomy" id="861051"/>
    <lineage>
        <taxon>Bacteria</taxon>
        <taxon>Pseudomonadati</taxon>
        <taxon>Bacteroidota</taxon>
        <taxon>Cytophagia</taxon>
        <taxon>Cytophagales</taxon>
        <taxon>Reichenbachiellaceae</taxon>
        <taxon>Marinoscillum</taxon>
    </lineage>
</organism>
<protein>
    <recommendedName>
        <fullName evidence="4">YcxB-like protein domain-containing protein</fullName>
    </recommendedName>
</protein>
<dbReference type="EMBL" id="JBIPKE010000018">
    <property type="protein sequence ID" value="MFH6984736.1"/>
    <property type="molecule type" value="Genomic_DNA"/>
</dbReference>
<keyword evidence="1" id="KW-0472">Membrane</keyword>
<proteinExistence type="predicted"/>
<name>A0ABW7NAT2_9BACT</name>
<keyword evidence="1" id="KW-0812">Transmembrane</keyword>
<dbReference type="RefSeq" id="WP_395418165.1">
    <property type="nucleotide sequence ID" value="NZ_JBIPKE010000018.1"/>
</dbReference>
<gene>
    <name evidence="2" type="ORF">ACHKAR_14870</name>
</gene>
<evidence type="ECO:0000313" key="2">
    <source>
        <dbReference type="EMBL" id="MFH6984736.1"/>
    </source>
</evidence>
<feature type="transmembrane region" description="Helical" evidence="1">
    <location>
        <begin position="38"/>
        <end position="61"/>
    </location>
</feature>
<feature type="transmembrane region" description="Helical" evidence="1">
    <location>
        <begin position="12"/>
        <end position="32"/>
    </location>
</feature>
<reference evidence="2 3" key="1">
    <citation type="journal article" date="2013" name="Int. J. Syst. Evol. Microbiol.">
        <title>Marinoscillum luteum sp. nov., isolated from marine sediment.</title>
        <authorList>
            <person name="Cha I.T."/>
            <person name="Park S.J."/>
            <person name="Kim S.J."/>
            <person name="Kim J.G."/>
            <person name="Jung M.Y."/>
            <person name="Shin K.S."/>
            <person name="Kwon K.K."/>
            <person name="Yang S.H."/>
            <person name="Seo Y.S."/>
            <person name="Rhee S.K."/>
        </authorList>
    </citation>
    <scope>NUCLEOTIDE SEQUENCE [LARGE SCALE GENOMIC DNA]</scope>
    <source>
        <strain evidence="2 3">KCTC 23939</strain>
    </source>
</reference>
<evidence type="ECO:0000256" key="1">
    <source>
        <dbReference type="SAM" id="Phobius"/>
    </source>
</evidence>